<evidence type="ECO:0000259" key="2">
    <source>
        <dbReference type="Pfam" id="PF00117"/>
    </source>
</evidence>
<dbReference type="FunFam" id="3.40.50.880:FF:000003">
    <property type="entry name" value="Anthranilate synthase component II"/>
    <property type="match status" value="1"/>
</dbReference>
<evidence type="ECO:0000313" key="3">
    <source>
        <dbReference type="EMBL" id="HDD52745.1"/>
    </source>
</evidence>
<reference evidence="3" key="1">
    <citation type="journal article" date="2020" name="mSystems">
        <title>Genome- and Community-Level Interaction Insights into Carbon Utilization and Element Cycling Functions of Hydrothermarchaeota in Hydrothermal Sediment.</title>
        <authorList>
            <person name="Zhou Z."/>
            <person name="Liu Y."/>
            <person name="Xu W."/>
            <person name="Pan J."/>
            <person name="Luo Z.H."/>
            <person name="Li M."/>
        </authorList>
    </citation>
    <scope>NUCLEOTIDE SEQUENCE [LARGE SCALE GENOMIC DNA]</scope>
    <source>
        <strain evidence="3">HyVt-115</strain>
    </source>
</reference>
<dbReference type="GO" id="GO:0004049">
    <property type="term" value="F:anthranilate synthase activity"/>
    <property type="evidence" value="ECO:0007669"/>
    <property type="project" value="TreeGrafter"/>
</dbReference>
<dbReference type="PRINTS" id="PR00096">
    <property type="entry name" value="GATASE"/>
</dbReference>
<dbReference type="InterPro" id="IPR017926">
    <property type="entry name" value="GATASE"/>
</dbReference>
<dbReference type="InterPro" id="IPR050472">
    <property type="entry name" value="Anth_synth/Amidotransfase"/>
</dbReference>
<proteinExistence type="predicted"/>
<sequence length="206" mass="22459">MLERSDDDGEGEGVKVLVIDNYDSFTYNLVHLLGILGAETQVVRNDHPLLDESLEGFQALVVSPGPCTPEKAGKSLEVIGREKERLPILGVCLGHQCLAQVLGGRVVRAKRLLHGKVSPIIHNGEGIFQGLPSPFTACRYHSLIVDEGSLPLELEVTARDDEGEVMAVAHRSLPLFGVQFHPEAHITQMGRELVKNFLEIVGEVQG</sequence>
<evidence type="ECO:0000256" key="1">
    <source>
        <dbReference type="ARBA" id="ARBA00022962"/>
    </source>
</evidence>
<dbReference type="InterPro" id="IPR029062">
    <property type="entry name" value="Class_I_gatase-like"/>
</dbReference>
<protein>
    <submittedName>
        <fullName evidence="3">Aminodeoxychorismate/anthranilate synthase component II</fullName>
    </submittedName>
</protein>
<dbReference type="EMBL" id="DQWS01000059">
    <property type="protein sequence ID" value="HDD52745.1"/>
    <property type="molecule type" value="Genomic_DNA"/>
</dbReference>
<dbReference type="CDD" id="cd01743">
    <property type="entry name" value="GATase1_Anthranilate_Synthase"/>
    <property type="match status" value="1"/>
</dbReference>
<dbReference type="GO" id="GO:0000162">
    <property type="term" value="P:L-tryptophan biosynthetic process"/>
    <property type="evidence" value="ECO:0007669"/>
    <property type="project" value="TreeGrafter"/>
</dbReference>
<name>A0A7C0Y7I4_9BACT</name>
<dbReference type="PRINTS" id="PR00097">
    <property type="entry name" value="ANTSNTHASEII"/>
</dbReference>
<dbReference type="AlphaFoldDB" id="A0A7C0Y7I4"/>
<dbReference type="PANTHER" id="PTHR43418">
    <property type="entry name" value="MULTIFUNCTIONAL TRYPTOPHAN BIOSYNTHESIS PROTEIN-RELATED"/>
    <property type="match status" value="1"/>
</dbReference>
<dbReference type="GO" id="GO:0005829">
    <property type="term" value="C:cytosol"/>
    <property type="evidence" value="ECO:0007669"/>
    <property type="project" value="TreeGrafter"/>
</dbReference>
<dbReference type="Gene3D" id="3.40.50.880">
    <property type="match status" value="1"/>
</dbReference>
<comment type="caution">
    <text evidence="3">The sequence shown here is derived from an EMBL/GenBank/DDBJ whole genome shotgun (WGS) entry which is preliminary data.</text>
</comment>
<dbReference type="SUPFAM" id="SSF52317">
    <property type="entry name" value="Class I glutamine amidotransferase-like"/>
    <property type="match status" value="1"/>
</dbReference>
<dbReference type="InterPro" id="IPR006221">
    <property type="entry name" value="TrpG/PapA_dom"/>
</dbReference>
<dbReference type="NCBIfam" id="TIGR00566">
    <property type="entry name" value="trpG_papA"/>
    <property type="match status" value="1"/>
</dbReference>
<feature type="domain" description="Glutamine amidotransferase" evidence="2">
    <location>
        <begin position="17"/>
        <end position="198"/>
    </location>
</feature>
<dbReference type="PANTHER" id="PTHR43418:SF4">
    <property type="entry name" value="MULTIFUNCTIONAL TRYPTOPHAN BIOSYNTHESIS PROTEIN"/>
    <property type="match status" value="1"/>
</dbReference>
<organism evidence="3">
    <name type="scientific">Thermosulfidibacter takaii</name>
    <dbReference type="NCBI Taxonomy" id="412593"/>
    <lineage>
        <taxon>Bacteria</taxon>
        <taxon>Pseudomonadati</taxon>
        <taxon>Thermosulfidibacterota</taxon>
        <taxon>Thermosulfidibacteria</taxon>
        <taxon>Thermosulfidibacterales</taxon>
        <taxon>Thermosulfidibacteraceae</taxon>
    </lineage>
</organism>
<dbReference type="Proteomes" id="UP000885690">
    <property type="component" value="Unassembled WGS sequence"/>
</dbReference>
<accession>A0A7C0Y7I4</accession>
<dbReference type="Pfam" id="PF00117">
    <property type="entry name" value="GATase"/>
    <property type="match status" value="1"/>
</dbReference>
<gene>
    <name evidence="3" type="ORF">ENF32_01585</name>
</gene>
<keyword evidence="1" id="KW-0315">Glutamine amidotransferase</keyword>
<dbReference type="PROSITE" id="PS51273">
    <property type="entry name" value="GATASE_TYPE_1"/>
    <property type="match status" value="1"/>
</dbReference>
<dbReference type="PRINTS" id="PR00099">
    <property type="entry name" value="CPSGATASE"/>
</dbReference>